<gene>
    <name evidence="2" type="ORF">L687_09585</name>
</gene>
<dbReference type="PATRIC" id="fig|1333857.3.peg.136"/>
<dbReference type="RefSeq" id="WP_021198128.1">
    <property type="nucleotide sequence ID" value="NZ_ATAO01000002.1"/>
</dbReference>
<comment type="caution">
    <text evidence="2">The sequence shown here is derived from an EMBL/GenBank/DDBJ whole genome shotgun (WGS) entry which is preliminary data.</text>
</comment>
<reference evidence="2 3" key="1">
    <citation type="journal article" date="2013" name="Genome Announc.">
        <title>Whole-genome sequences of five oyster-associated bacteria show potential for crude oil hydrocarbon degradation.</title>
        <authorList>
            <person name="Chauhan A."/>
            <person name="Green S."/>
            <person name="Pathak A."/>
            <person name="Thomas J."/>
            <person name="Venkatramanan R."/>
        </authorList>
    </citation>
    <scope>NUCLEOTIDE SEQUENCE [LARGE SCALE GENOMIC DNA]</scope>
    <source>
        <strain evidence="2 3">MF109</strain>
    </source>
</reference>
<proteinExistence type="predicted"/>
<evidence type="ECO:0000313" key="2">
    <source>
        <dbReference type="EMBL" id="EQM86806.1"/>
    </source>
</evidence>
<name>T5L6D8_MICMQ</name>
<protein>
    <submittedName>
        <fullName evidence="2">Uncharacterized protein</fullName>
    </submittedName>
</protein>
<dbReference type="AlphaFoldDB" id="T5L6D8"/>
<evidence type="ECO:0000256" key="1">
    <source>
        <dbReference type="SAM" id="Phobius"/>
    </source>
</evidence>
<organism evidence="2 3">
    <name type="scientific">Microbacterium maritypicum MF109</name>
    <dbReference type="NCBI Taxonomy" id="1333857"/>
    <lineage>
        <taxon>Bacteria</taxon>
        <taxon>Bacillati</taxon>
        <taxon>Actinomycetota</taxon>
        <taxon>Actinomycetes</taxon>
        <taxon>Micrococcales</taxon>
        <taxon>Microbacteriaceae</taxon>
        <taxon>Microbacterium</taxon>
    </lineage>
</organism>
<keyword evidence="1" id="KW-0472">Membrane</keyword>
<sequence length="202" mass="22864">MLPAVDPTPIPVLIVNDPPGWWIEVGLPTFTAISSTIVALVAVGLTWYLANRERKRQKQEKEESDHRKAHEARAAVGGAAFDYLEATRHNFRDFTAFQSLARVFAATGVEQEPLLRWLAETSKTQREAYQAAQSWSDEHVPPDPRDYDSEWEHEQAAAPLQAYEVAYYAVVAEIHQRLRDWMLTGDIDSTPVKSFGDHFEDG</sequence>
<dbReference type="Proteomes" id="UP000016033">
    <property type="component" value="Unassembled WGS sequence"/>
</dbReference>
<accession>T5L6D8</accession>
<feature type="transmembrane region" description="Helical" evidence="1">
    <location>
        <begin position="27"/>
        <end position="50"/>
    </location>
</feature>
<dbReference type="EMBL" id="ATAO01000002">
    <property type="protein sequence ID" value="EQM86806.1"/>
    <property type="molecule type" value="Genomic_DNA"/>
</dbReference>
<keyword evidence="1" id="KW-1133">Transmembrane helix</keyword>
<evidence type="ECO:0000313" key="3">
    <source>
        <dbReference type="Proteomes" id="UP000016033"/>
    </source>
</evidence>
<keyword evidence="1" id="KW-0812">Transmembrane</keyword>